<feature type="compositionally biased region" description="Basic and acidic residues" evidence="1">
    <location>
        <begin position="98"/>
        <end position="164"/>
    </location>
</feature>
<feature type="compositionally biased region" description="Basic and acidic residues" evidence="1">
    <location>
        <begin position="281"/>
        <end position="330"/>
    </location>
</feature>
<evidence type="ECO:0000256" key="1">
    <source>
        <dbReference type="SAM" id="MobiDB-lite"/>
    </source>
</evidence>
<feature type="compositionally biased region" description="Basic and acidic residues" evidence="1">
    <location>
        <begin position="208"/>
        <end position="246"/>
    </location>
</feature>
<keyword evidence="3" id="KW-1185">Reference proteome</keyword>
<evidence type="ECO:0000313" key="3">
    <source>
        <dbReference type="Proteomes" id="UP000070544"/>
    </source>
</evidence>
<dbReference type="AlphaFoldDB" id="A0A139A9R4"/>
<feature type="compositionally biased region" description="Gly residues" evidence="1">
    <location>
        <begin position="253"/>
        <end position="268"/>
    </location>
</feature>
<feature type="region of interest" description="Disordered" evidence="1">
    <location>
        <begin position="95"/>
        <end position="508"/>
    </location>
</feature>
<name>A0A139A9R4_GONPJ</name>
<feature type="compositionally biased region" description="Polar residues" evidence="1">
    <location>
        <begin position="465"/>
        <end position="474"/>
    </location>
</feature>
<gene>
    <name evidence="2" type="ORF">M427DRAFT_383223</name>
</gene>
<organism evidence="2 3">
    <name type="scientific">Gonapodya prolifera (strain JEL478)</name>
    <name type="common">Monoblepharis prolifera</name>
    <dbReference type="NCBI Taxonomy" id="1344416"/>
    <lineage>
        <taxon>Eukaryota</taxon>
        <taxon>Fungi</taxon>
        <taxon>Fungi incertae sedis</taxon>
        <taxon>Chytridiomycota</taxon>
        <taxon>Chytridiomycota incertae sedis</taxon>
        <taxon>Monoblepharidomycetes</taxon>
        <taxon>Monoblepharidales</taxon>
        <taxon>Gonapodyaceae</taxon>
        <taxon>Gonapodya</taxon>
    </lineage>
</organism>
<protein>
    <submittedName>
        <fullName evidence="2">Uncharacterized protein</fullName>
    </submittedName>
</protein>
<proteinExistence type="predicted"/>
<dbReference type="EMBL" id="KQ965781">
    <property type="protein sequence ID" value="KXS13143.1"/>
    <property type="molecule type" value="Genomic_DNA"/>
</dbReference>
<reference evidence="2 3" key="1">
    <citation type="journal article" date="2015" name="Genome Biol. Evol.">
        <title>Phylogenomic analyses indicate that early fungi evolved digesting cell walls of algal ancestors of land plants.</title>
        <authorList>
            <person name="Chang Y."/>
            <person name="Wang S."/>
            <person name="Sekimoto S."/>
            <person name="Aerts A.L."/>
            <person name="Choi C."/>
            <person name="Clum A."/>
            <person name="LaButti K.M."/>
            <person name="Lindquist E.A."/>
            <person name="Yee Ngan C."/>
            <person name="Ohm R.A."/>
            <person name="Salamov A.A."/>
            <person name="Grigoriev I.V."/>
            <person name="Spatafora J.W."/>
            <person name="Berbee M.L."/>
        </authorList>
    </citation>
    <scope>NUCLEOTIDE SEQUENCE [LARGE SCALE GENOMIC DNA]</scope>
    <source>
        <strain evidence="2 3">JEL478</strain>
    </source>
</reference>
<feature type="compositionally biased region" description="Gly residues" evidence="1">
    <location>
        <begin position="331"/>
        <end position="341"/>
    </location>
</feature>
<evidence type="ECO:0000313" key="2">
    <source>
        <dbReference type="EMBL" id="KXS13143.1"/>
    </source>
</evidence>
<dbReference type="Proteomes" id="UP000070544">
    <property type="component" value="Unassembled WGS sequence"/>
</dbReference>
<sequence length="573" mass="62108">MNVGPSYTADEMKRYARPGDDFALVPASRRAIDPRTADPCDAPPARRYVEDHAPVAERAYVPARGEPPRPSYAARVPEVSEASYAKPIYERAPVPQERAYEAPKKVDPRDLGWEKPRRQVVAEDARAIEDERPVRRVVDREEDAPVRRAPARDDDRMPLRRAPEPEDEYAPRRAPRTYDEPSYAPRAPPATAERIPARSAWEDAGPLAREEPAPRGFGREVAERPSGRWEEERREGVAPVRRESDPSRAAGQGMFGFGDGSAGGGGGPPKRDVGQGWGEQRPLDAKWPGEAETYRPTRGVPEESHEPAGDWGGAKRQDGYGGDRPRDVEGAGRGMVGGAGWGAEDPPAPPRKVPSAWDAGDVVTAAAPRAAPGGGWGEPGQTRAEPQVKTAGWGEPVKTRTEPPVKAPGGGAPEQSRVSDLAEPSGCGEPEQSLGPVAPTNATGWGAPEPTTRADSRGGWGKPAQPTTDPSGTSEGEEPKWKGAGPQDDVDAEPHAGPLPEEEVPYVEPNWFSKKDRWEVAEGERYGEKNEAIEEELYKDKRLRGIEFKDYGGIQVEVRAAHKDNPIPGAIKI</sequence>
<accession>A0A139A9R4</accession>